<dbReference type="CDD" id="cd12148">
    <property type="entry name" value="fungal_TF_MHR"/>
    <property type="match status" value="1"/>
</dbReference>
<sequence>MGRPSKEVSQEKIQRFQIELELAGKDADLLLKDKKGRSRSCLLCQRRKQKCDHKIPSCTACLKAAVRCIQPAKYGSSAGYNSHGSGDGGVPRQRDNSMDLETRGIKQWSEAKIGDVKPGGFTANQKVPATKDDSDKKSTVGNGDTKNAKSGKDEYTLFLEKKLVYLEKLLNLSPDSMSYKNKLANYKMISQFLQTENMTKYEELLFSQNHRDHIALEDATPSTKQQSVPYSKDGDVFFTNLPRILGSVECSKSFLMKYNLKDFILVEPILELEEAQSRTFLETYFTKIQFKYPLLEEEEIYQCHTEYVLKNRPSRSTAEFHFICGRMWLVFSLAASLNMGNGKDSGALPGRCFSTALRHIIHCGANLTYVQKVETMTLLVLYLIRTDRDSAGLYEIIKDAIDLCKNKLHLHKKQSGDVFANKKLRLFWSVYLLERMICVALGRPYTISESEIELPVFDEDIFKPNNTNYNIKSKPNVHFINQSIHLRRLESKFVETLQIIPQSADAEGKAQLSREKLSQDFPLVSSFFRDLETWVSNCPSSKIRSYEFETLEFYYFRSLRLLVQPYLELLDPNDRLFRACQHAAGQICQKYKMFHQKSMYGSSTPAVHNVFVAGVTLIYCMWLTKNHDDEYCRRLGGDYKHTRPLATASLFTTMDALKACSVCLYVMAERSQFAILFRDTFDQLVNVTIGNLIERCGPDSSGLTYIAPSASHHERNRYSSQAEATSANSSTAIVSGNIKREIERLPSAMTGTFANVHVGHNTSQPEVEDQNTSKRKRNILQMAQVPKSLSQLMTNVASGKLTGFQNLSDDSQKHPVIKEELNNQTLFHESHPQYTVKKSATPTELDREVFEQQGLFQQRCVKKNIQPYLSTSHSCNPCGSFPHIPVGNSLKRRRSLGPTKKDNEGTHRNNDDKTTRQDVNDDKKNNRITKFNINTEMKENNNTSIKNDTIKTGNGNNNGYPPKKPREGPPPNKSHEHQVLIHQQGHQQSQQQQASSFDNYIGEHVTSTVLNGTDQRIHSGPAINAMFQPTLEPLSSQNPGNNGIAFNNGTHNMINNISAWTSDYVIDFLNNPKGMVPLATHQRLHSQDSSSASNPTNIQHTHQKIAPISNRDNSSHAPSAGQWRSPSSLTEPGAENSWHQGQHHSGQHGAQHQANIDAFWNVSIEDFWTGNDDYDFLT</sequence>
<dbReference type="GO" id="GO:0000981">
    <property type="term" value="F:DNA-binding transcription factor activity, RNA polymerase II-specific"/>
    <property type="evidence" value="ECO:0007669"/>
    <property type="project" value="InterPro"/>
</dbReference>
<organism evidence="10 11">
    <name type="scientific">Eremothecium sinecaudum</name>
    <dbReference type="NCBI Taxonomy" id="45286"/>
    <lineage>
        <taxon>Eukaryota</taxon>
        <taxon>Fungi</taxon>
        <taxon>Dikarya</taxon>
        <taxon>Ascomycota</taxon>
        <taxon>Saccharomycotina</taxon>
        <taxon>Saccharomycetes</taxon>
        <taxon>Saccharomycetales</taxon>
        <taxon>Saccharomycetaceae</taxon>
        <taxon>Eremothecium</taxon>
    </lineage>
</organism>
<evidence type="ECO:0000256" key="7">
    <source>
        <dbReference type="ARBA" id="ARBA00023242"/>
    </source>
</evidence>
<dbReference type="GeneID" id="28726245"/>
<keyword evidence="5" id="KW-0238">DNA-binding</keyword>
<dbReference type="Gene3D" id="4.10.240.10">
    <property type="entry name" value="Zn(2)-C6 fungal-type DNA-binding domain"/>
    <property type="match status" value="1"/>
</dbReference>
<dbReference type="GO" id="GO:0045944">
    <property type="term" value="P:positive regulation of transcription by RNA polymerase II"/>
    <property type="evidence" value="ECO:0007669"/>
    <property type="project" value="TreeGrafter"/>
</dbReference>
<dbReference type="PANTHER" id="PTHR47782">
    <property type="entry name" value="ZN(II)2CYS6 TRANSCRIPTION FACTOR (EUROFUNG)-RELATED"/>
    <property type="match status" value="1"/>
</dbReference>
<evidence type="ECO:0000256" key="3">
    <source>
        <dbReference type="ARBA" id="ARBA00022833"/>
    </source>
</evidence>
<proteinExistence type="predicted"/>
<feature type="compositionally biased region" description="Basic and acidic residues" evidence="8">
    <location>
        <begin position="899"/>
        <end position="925"/>
    </location>
</feature>
<dbReference type="SMART" id="SM00066">
    <property type="entry name" value="GAL4"/>
    <property type="match status" value="1"/>
</dbReference>
<dbReference type="GO" id="GO:0008270">
    <property type="term" value="F:zinc ion binding"/>
    <property type="evidence" value="ECO:0007669"/>
    <property type="project" value="InterPro"/>
</dbReference>
<evidence type="ECO:0000256" key="2">
    <source>
        <dbReference type="ARBA" id="ARBA00022723"/>
    </source>
</evidence>
<feature type="compositionally biased region" description="Low complexity" evidence="8">
    <location>
        <begin position="980"/>
        <end position="996"/>
    </location>
</feature>
<feature type="compositionally biased region" description="Polar residues" evidence="8">
    <location>
        <begin position="928"/>
        <end position="952"/>
    </location>
</feature>
<dbReference type="Pfam" id="PF04082">
    <property type="entry name" value="Fungal_trans"/>
    <property type="match status" value="1"/>
</dbReference>
<keyword evidence="7" id="KW-0539">Nucleus</keyword>
<dbReference type="GO" id="GO:0005634">
    <property type="term" value="C:nucleus"/>
    <property type="evidence" value="ECO:0007669"/>
    <property type="project" value="UniProtKB-SubCell"/>
</dbReference>
<dbReference type="InterPro" id="IPR001138">
    <property type="entry name" value="Zn2Cys6_DnaBD"/>
</dbReference>
<evidence type="ECO:0000256" key="1">
    <source>
        <dbReference type="ARBA" id="ARBA00004123"/>
    </source>
</evidence>
<dbReference type="PROSITE" id="PS50048">
    <property type="entry name" value="ZN2_CY6_FUNGAL_2"/>
    <property type="match status" value="1"/>
</dbReference>
<dbReference type="AlphaFoldDB" id="A0A0X8HWP5"/>
<feature type="compositionally biased region" description="Polar residues" evidence="8">
    <location>
        <begin position="1110"/>
        <end position="1130"/>
    </location>
</feature>
<evidence type="ECO:0000259" key="9">
    <source>
        <dbReference type="PROSITE" id="PS50048"/>
    </source>
</evidence>
<dbReference type="CDD" id="cd00067">
    <property type="entry name" value="GAL4"/>
    <property type="match status" value="1"/>
</dbReference>
<comment type="subcellular location">
    <subcellularLocation>
        <location evidence="1">Nucleus</location>
    </subcellularLocation>
</comment>
<dbReference type="Proteomes" id="UP000243052">
    <property type="component" value="Chromosome viii"/>
</dbReference>
<keyword evidence="2" id="KW-0479">Metal-binding</keyword>
<dbReference type="InterPro" id="IPR007219">
    <property type="entry name" value="XnlR_reg_dom"/>
</dbReference>
<gene>
    <name evidence="10" type="ORF">AW171_hschr84939</name>
</gene>
<evidence type="ECO:0000256" key="4">
    <source>
        <dbReference type="ARBA" id="ARBA00023015"/>
    </source>
</evidence>
<evidence type="ECO:0000313" key="10">
    <source>
        <dbReference type="EMBL" id="AMD22879.1"/>
    </source>
</evidence>
<keyword evidence="11" id="KW-1185">Reference proteome</keyword>
<evidence type="ECO:0000256" key="6">
    <source>
        <dbReference type="ARBA" id="ARBA00023163"/>
    </source>
</evidence>
<keyword evidence="4" id="KW-0805">Transcription regulation</keyword>
<feature type="region of interest" description="Disordered" evidence="8">
    <location>
        <begin position="76"/>
        <end position="96"/>
    </location>
</feature>
<dbReference type="SUPFAM" id="SSF57701">
    <property type="entry name" value="Zn2/Cys6 DNA-binding domain"/>
    <property type="match status" value="1"/>
</dbReference>
<dbReference type="InterPro" id="IPR052202">
    <property type="entry name" value="Yeast_MetPath_Reg"/>
</dbReference>
<accession>A0A0X8HWP5</accession>
<dbReference type="Pfam" id="PF00172">
    <property type="entry name" value="Zn_clus"/>
    <property type="match status" value="1"/>
</dbReference>
<feature type="region of interest" description="Disordered" evidence="8">
    <location>
        <begin position="874"/>
        <end position="996"/>
    </location>
</feature>
<feature type="compositionally biased region" description="Basic and acidic residues" evidence="8">
    <location>
        <begin position="129"/>
        <end position="138"/>
    </location>
</feature>
<dbReference type="STRING" id="45286.A0A0X8HWP5"/>
<feature type="domain" description="Zn(2)-C6 fungal-type" evidence="9">
    <location>
        <begin position="40"/>
        <end position="70"/>
    </location>
</feature>
<name>A0A0X8HWP5_9SACH</name>
<feature type="region of interest" description="Disordered" evidence="8">
    <location>
        <begin position="1108"/>
        <end position="1152"/>
    </location>
</feature>
<evidence type="ECO:0000256" key="8">
    <source>
        <dbReference type="SAM" id="MobiDB-lite"/>
    </source>
</evidence>
<dbReference type="GO" id="GO:0006351">
    <property type="term" value="P:DNA-templated transcription"/>
    <property type="evidence" value="ECO:0007669"/>
    <property type="project" value="InterPro"/>
</dbReference>
<dbReference type="InterPro" id="IPR036864">
    <property type="entry name" value="Zn2-C6_fun-type_DNA-bd_sf"/>
</dbReference>
<dbReference type="OrthoDB" id="2399539at2759"/>
<dbReference type="GO" id="GO:0043565">
    <property type="term" value="F:sequence-specific DNA binding"/>
    <property type="evidence" value="ECO:0007669"/>
    <property type="project" value="TreeGrafter"/>
</dbReference>
<dbReference type="RefSeq" id="XP_017989875.1">
    <property type="nucleotide sequence ID" value="XM_018134386.1"/>
</dbReference>
<dbReference type="PANTHER" id="PTHR47782:SF12">
    <property type="entry name" value="ZN(II)2CYS6 TRANSCRIPTION FACTOR (EUROFUNG)"/>
    <property type="match status" value="1"/>
</dbReference>
<protein>
    <submittedName>
        <fullName evidence="10">HHR110Cp</fullName>
    </submittedName>
</protein>
<evidence type="ECO:0000313" key="11">
    <source>
        <dbReference type="Proteomes" id="UP000243052"/>
    </source>
</evidence>
<feature type="region of interest" description="Disordered" evidence="8">
    <location>
        <begin position="115"/>
        <end position="147"/>
    </location>
</feature>
<keyword evidence="3" id="KW-0862">Zinc</keyword>
<keyword evidence="6" id="KW-0804">Transcription</keyword>
<dbReference type="EMBL" id="CP014248">
    <property type="protein sequence ID" value="AMD22879.1"/>
    <property type="molecule type" value="Genomic_DNA"/>
</dbReference>
<reference evidence="10 11" key="1">
    <citation type="submission" date="2016-01" db="EMBL/GenBank/DDBJ databases">
        <title>Genome sequence of the yeast Holleya sinecauda.</title>
        <authorList>
            <person name="Dietrich F.S."/>
        </authorList>
    </citation>
    <scope>NUCLEOTIDE SEQUENCE [LARGE SCALE GENOMIC DNA]</scope>
    <source>
        <strain evidence="10 11">ATCC 58844</strain>
    </source>
</reference>
<dbReference type="SMART" id="SM00906">
    <property type="entry name" value="Fungal_trans"/>
    <property type="match status" value="1"/>
</dbReference>
<evidence type="ECO:0000256" key="5">
    <source>
        <dbReference type="ARBA" id="ARBA00023125"/>
    </source>
</evidence>